<name>A0ABT4B6A2_9ACTN</name>
<proteinExistence type="predicted"/>
<evidence type="ECO:0000313" key="2">
    <source>
        <dbReference type="EMBL" id="MCY1142038.1"/>
    </source>
</evidence>
<gene>
    <name evidence="2" type="ORF">OWR29_28935</name>
</gene>
<accession>A0ABT4B6A2</accession>
<dbReference type="InterPro" id="IPR001387">
    <property type="entry name" value="Cro/C1-type_HTH"/>
</dbReference>
<dbReference type="SMART" id="SM00530">
    <property type="entry name" value="HTH_XRE"/>
    <property type="match status" value="1"/>
</dbReference>
<dbReference type="CDD" id="cd00093">
    <property type="entry name" value="HTH_XRE"/>
    <property type="match status" value="1"/>
</dbReference>
<dbReference type="PROSITE" id="PS50943">
    <property type="entry name" value="HTH_CROC1"/>
    <property type="match status" value="1"/>
</dbReference>
<dbReference type="InterPro" id="IPR010982">
    <property type="entry name" value="Lambda_DNA-bd_dom_sf"/>
</dbReference>
<evidence type="ECO:0000259" key="1">
    <source>
        <dbReference type="PROSITE" id="PS50943"/>
    </source>
</evidence>
<dbReference type="EMBL" id="JAPNTZ010000010">
    <property type="protein sequence ID" value="MCY1142038.1"/>
    <property type="molecule type" value="Genomic_DNA"/>
</dbReference>
<protein>
    <submittedName>
        <fullName evidence="2">Helix-turn-helix transcriptional regulator</fullName>
    </submittedName>
</protein>
<evidence type="ECO:0000313" key="3">
    <source>
        <dbReference type="Proteomes" id="UP001151002"/>
    </source>
</evidence>
<keyword evidence="3" id="KW-1185">Reference proteome</keyword>
<dbReference type="Pfam" id="PF13560">
    <property type="entry name" value="HTH_31"/>
    <property type="match status" value="1"/>
</dbReference>
<dbReference type="RefSeq" id="WP_267566423.1">
    <property type="nucleotide sequence ID" value="NZ_JAPNTZ010000010.1"/>
</dbReference>
<reference evidence="2" key="1">
    <citation type="submission" date="2022-11" db="EMBL/GenBank/DDBJ databases">
        <authorList>
            <person name="Somphong A."/>
            <person name="Phongsopitanun W."/>
        </authorList>
    </citation>
    <scope>NUCLEOTIDE SEQUENCE</scope>
    <source>
        <strain evidence="2">Pm04-4</strain>
    </source>
</reference>
<comment type="caution">
    <text evidence="2">The sequence shown here is derived from an EMBL/GenBank/DDBJ whole genome shotgun (WGS) entry which is preliminary data.</text>
</comment>
<dbReference type="Pfam" id="PF19054">
    <property type="entry name" value="DUF5753"/>
    <property type="match status" value="1"/>
</dbReference>
<dbReference type="Proteomes" id="UP001151002">
    <property type="component" value="Unassembled WGS sequence"/>
</dbReference>
<dbReference type="InterPro" id="IPR043917">
    <property type="entry name" value="DUF5753"/>
</dbReference>
<dbReference type="SUPFAM" id="SSF47413">
    <property type="entry name" value="lambda repressor-like DNA-binding domains"/>
    <property type="match status" value="1"/>
</dbReference>
<dbReference type="Gene3D" id="1.10.260.40">
    <property type="entry name" value="lambda repressor-like DNA-binding domains"/>
    <property type="match status" value="1"/>
</dbReference>
<organism evidence="2 3">
    <name type="scientific">Paractinoplanes pyxinae</name>
    <dbReference type="NCBI Taxonomy" id="2997416"/>
    <lineage>
        <taxon>Bacteria</taxon>
        <taxon>Bacillati</taxon>
        <taxon>Actinomycetota</taxon>
        <taxon>Actinomycetes</taxon>
        <taxon>Micromonosporales</taxon>
        <taxon>Micromonosporaceae</taxon>
        <taxon>Paractinoplanes</taxon>
    </lineage>
</organism>
<feature type="domain" description="HTH cro/C1-type" evidence="1">
    <location>
        <begin position="19"/>
        <end position="73"/>
    </location>
</feature>
<sequence length="294" mass="32528">MTDSPTFTNGGEEPVGVTLARWRKRRKISGQALGERVGMSQAKISRLETGVSAPDPHDIRVIAEGLELPADEVDRLVALAERSGDQLSDWHSTEPNLAGQQQFVRHLEAPAREVRVFQPAVVAGLLQTSQYARAILSAYRTELGDDQIADSALAVSEAVAARMQRSQVLDDPDRRFTFVLTESSLSNQMCPPAEMLAQIARIREVARQPNVSIRIVPEAATWPFPPLHGFELMGDRHVMVDLMNGSIVSRGSRRTIRQYERVFEAIELIAVSEIDAILDKHQKNYVELLAAASV</sequence>